<dbReference type="CDD" id="cd00347">
    <property type="entry name" value="Flavin_utilizing_monoxygenases"/>
    <property type="match status" value="1"/>
</dbReference>
<sequence length="330" mass="35962">MSYPVSILDLAVVRPGQAVSEAVAQSVELAQLAEREGFERIWFAEHHNFPTIASSATSVLLAHVAAHTESIRLGAGGIMLPNHSPLVIAEQFGTLAELHPGRIDLGLGRAPGTDQRTMMALRREPSAADTFPRDVKELQGYLTGNSLIPGVDAYPGTGTNVPLYILGSSQYGAQLAAALGLGYSFASHFAPQMLEHAARVYRESFEPTGEDGALTEPHFIAALNVIAADTDEEAHRQLELSQRLRIRQMLGRGRDLTEDEVTMLMHSPAGEQVMSMSKYTAVGTVDTVREYLDAFRERVQADELIVTNAAPDLSARRRTLELLGEHVIRR</sequence>
<dbReference type="EMBL" id="FPCG01000004">
    <property type="protein sequence ID" value="SFV22497.1"/>
    <property type="molecule type" value="Genomic_DNA"/>
</dbReference>
<dbReference type="FunFam" id="3.20.20.30:FF:000002">
    <property type="entry name" value="LLM class flavin-dependent oxidoreductase"/>
    <property type="match status" value="1"/>
</dbReference>
<accession>A0A1I7MKP1</accession>
<protein>
    <submittedName>
        <fullName evidence="3">Luciferase family oxidoreductase, group 1</fullName>
    </submittedName>
</protein>
<dbReference type="STRING" id="574650.SAMN04487966_104159"/>
<dbReference type="Pfam" id="PF00296">
    <property type="entry name" value="Bac_luciferase"/>
    <property type="match status" value="1"/>
</dbReference>
<gene>
    <name evidence="3" type="ORF">SAMN04487966_104159</name>
</gene>
<dbReference type="PANTHER" id="PTHR30137:SF6">
    <property type="entry name" value="LUCIFERASE-LIKE MONOOXYGENASE"/>
    <property type="match status" value="1"/>
</dbReference>
<dbReference type="NCBIfam" id="TIGR03558">
    <property type="entry name" value="oxido_grp_1"/>
    <property type="match status" value="1"/>
</dbReference>
<dbReference type="Gene3D" id="3.20.20.30">
    <property type="entry name" value="Luciferase-like domain"/>
    <property type="match status" value="1"/>
</dbReference>
<dbReference type="OrthoDB" id="9780518at2"/>
<evidence type="ECO:0000256" key="1">
    <source>
        <dbReference type="ARBA" id="ARBA00007789"/>
    </source>
</evidence>
<dbReference type="InterPro" id="IPR050766">
    <property type="entry name" value="Bact_Lucif_Oxidored"/>
</dbReference>
<dbReference type="RefSeq" id="WP_091696405.1">
    <property type="nucleotide sequence ID" value="NZ_FPCG01000004.1"/>
</dbReference>
<evidence type="ECO:0000259" key="2">
    <source>
        <dbReference type="Pfam" id="PF00296"/>
    </source>
</evidence>
<evidence type="ECO:0000313" key="3">
    <source>
        <dbReference type="EMBL" id="SFV22497.1"/>
    </source>
</evidence>
<organism evidence="3 4">
    <name type="scientific">Micrococcus terreus</name>
    <dbReference type="NCBI Taxonomy" id="574650"/>
    <lineage>
        <taxon>Bacteria</taxon>
        <taxon>Bacillati</taxon>
        <taxon>Actinomycetota</taxon>
        <taxon>Actinomycetes</taxon>
        <taxon>Micrococcales</taxon>
        <taxon>Micrococcaceae</taxon>
        <taxon>Micrococcus</taxon>
    </lineage>
</organism>
<dbReference type="AlphaFoldDB" id="A0A1I7MKP1"/>
<dbReference type="GO" id="GO:0016705">
    <property type="term" value="F:oxidoreductase activity, acting on paired donors, with incorporation or reduction of molecular oxygen"/>
    <property type="evidence" value="ECO:0007669"/>
    <property type="project" value="InterPro"/>
</dbReference>
<name>A0A1I7MKP1_9MICC</name>
<dbReference type="PANTHER" id="PTHR30137">
    <property type="entry name" value="LUCIFERASE-LIKE MONOOXYGENASE"/>
    <property type="match status" value="1"/>
</dbReference>
<dbReference type="SUPFAM" id="SSF51679">
    <property type="entry name" value="Bacterial luciferase-like"/>
    <property type="match status" value="1"/>
</dbReference>
<proteinExistence type="predicted"/>
<reference evidence="3 4" key="1">
    <citation type="submission" date="2016-10" db="EMBL/GenBank/DDBJ databases">
        <authorList>
            <person name="de Groot N.N."/>
        </authorList>
    </citation>
    <scope>NUCLEOTIDE SEQUENCE [LARGE SCALE GENOMIC DNA]</scope>
    <source>
        <strain evidence="3 4">CGMCC 1.7054</strain>
    </source>
</reference>
<dbReference type="Proteomes" id="UP000198881">
    <property type="component" value="Unassembled WGS sequence"/>
</dbReference>
<keyword evidence="4" id="KW-1185">Reference proteome</keyword>
<comment type="similarity">
    <text evidence="1">To bacterial alkanal monooxygenase alpha and beta chains.</text>
</comment>
<feature type="domain" description="Luciferase-like" evidence="2">
    <location>
        <begin position="6"/>
        <end position="298"/>
    </location>
</feature>
<evidence type="ECO:0000313" key="4">
    <source>
        <dbReference type="Proteomes" id="UP000198881"/>
    </source>
</evidence>
<dbReference type="GO" id="GO:0005829">
    <property type="term" value="C:cytosol"/>
    <property type="evidence" value="ECO:0007669"/>
    <property type="project" value="TreeGrafter"/>
</dbReference>
<dbReference type="InterPro" id="IPR019949">
    <property type="entry name" value="CmoO-like"/>
</dbReference>
<dbReference type="InterPro" id="IPR011251">
    <property type="entry name" value="Luciferase-like_dom"/>
</dbReference>
<dbReference type="InterPro" id="IPR036661">
    <property type="entry name" value="Luciferase-like_sf"/>
</dbReference>